<feature type="transmembrane region" description="Helical" evidence="2">
    <location>
        <begin position="53"/>
        <end position="73"/>
    </location>
</feature>
<keyword evidence="1" id="KW-0443">Lipid metabolism</keyword>
<keyword evidence="1" id="KW-0997">Cell inner membrane</keyword>
<name>A0A0C2V1L7_PARME</name>
<keyword evidence="1 2" id="KW-0472">Membrane</keyword>
<reference evidence="4 5" key="1">
    <citation type="submission" date="2015-01" db="EMBL/GenBank/DDBJ databases">
        <title>Genome Sequence of Magnetospirillum magnetotacticum Strain MS-1.</title>
        <authorList>
            <person name="Marinov G.K."/>
            <person name="Smalley M.D."/>
            <person name="DeSalvo G."/>
        </authorList>
    </citation>
    <scope>NUCLEOTIDE SEQUENCE [LARGE SCALE GENOMIC DNA]</scope>
    <source>
        <strain evidence="4 5">MS-1</strain>
    </source>
</reference>
<comment type="function">
    <text evidence="1">Lipid phosphatase which dephosphorylates phosphatidylglycerophosphate (PGP) to phosphatidylglycerol (PG).</text>
</comment>
<evidence type="ECO:0000256" key="2">
    <source>
        <dbReference type="SAM" id="Phobius"/>
    </source>
</evidence>
<keyword evidence="1" id="KW-0595">Phospholipid degradation</keyword>
<dbReference type="SUPFAM" id="SSF101307">
    <property type="entry name" value="YutG-like"/>
    <property type="match status" value="1"/>
</dbReference>
<keyword evidence="1" id="KW-0378">Hydrolase</keyword>
<keyword evidence="1" id="KW-1003">Cell membrane</keyword>
<comment type="cofactor">
    <cofactor evidence="1">
        <name>Mg(2+)</name>
        <dbReference type="ChEBI" id="CHEBI:18420"/>
    </cofactor>
</comment>
<sequence length="160" mass="17219">MSYRRAGITAFHPATIVSTWFGAGLLPKGPGTWGSAAALPFAWALMAAGGPELLLVATLICFALGWWASAVYVRRTLAEDPSEVVIDEVAGQWMVLLAAPLDPLSYGIGFVLFRIFDIWKPWPVGWADRKIGGGLGIMADDILAGVYGLGLLILFNHFRS</sequence>
<comment type="caution">
    <text evidence="4">The sequence shown here is derived from an EMBL/GenBank/DDBJ whole genome shotgun (WGS) entry which is preliminary data.</text>
</comment>
<dbReference type="EMBL" id="JXSL01000027">
    <property type="protein sequence ID" value="KIL98986.1"/>
    <property type="molecule type" value="Genomic_DNA"/>
</dbReference>
<dbReference type="GO" id="GO:0005886">
    <property type="term" value="C:plasma membrane"/>
    <property type="evidence" value="ECO:0007669"/>
    <property type="project" value="UniProtKB-SubCell"/>
</dbReference>
<evidence type="ECO:0000259" key="3">
    <source>
        <dbReference type="Pfam" id="PF04608"/>
    </source>
</evidence>
<keyword evidence="1" id="KW-0479">Metal-binding</keyword>
<dbReference type="PANTHER" id="PTHR36305:SF1">
    <property type="entry name" value="PHOSPHATIDYLGLYCEROPHOSPHATASE A"/>
    <property type="match status" value="1"/>
</dbReference>
<gene>
    <name evidence="4" type="ORF">CCC_02436</name>
</gene>
<feature type="transmembrane region" description="Helical" evidence="2">
    <location>
        <begin position="93"/>
        <end position="116"/>
    </location>
</feature>
<dbReference type="CDD" id="cd06971">
    <property type="entry name" value="PgpA"/>
    <property type="match status" value="1"/>
</dbReference>
<dbReference type="InterPro" id="IPR036681">
    <property type="entry name" value="PgpA-like_sf"/>
</dbReference>
<keyword evidence="5" id="KW-1185">Reference proteome</keyword>
<keyword evidence="1 2" id="KW-0812">Transmembrane</keyword>
<evidence type="ECO:0000313" key="5">
    <source>
        <dbReference type="Proteomes" id="UP000031971"/>
    </source>
</evidence>
<keyword evidence="2" id="KW-1133">Transmembrane helix</keyword>
<feature type="transmembrane region" description="Helical" evidence="2">
    <location>
        <begin position="137"/>
        <end position="158"/>
    </location>
</feature>
<dbReference type="UniPathway" id="UPA00084">
    <property type="reaction ID" value="UER00504"/>
</dbReference>
<keyword evidence="1" id="KW-0460">Magnesium</keyword>
<dbReference type="InterPro" id="IPR007686">
    <property type="entry name" value="YutG/PgpA"/>
</dbReference>
<dbReference type="PANTHER" id="PTHR36305">
    <property type="entry name" value="PHOSPHATIDYLGLYCEROPHOSPHATASE A"/>
    <property type="match status" value="1"/>
</dbReference>
<dbReference type="InterPro" id="IPR026037">
    <property type="entry name" value="PgpA"/>
</dbReference>
<dbReference type="STRING" id="272627.CCC_02436"/>
<dbReference type="PIRSF" id="PIRSF006162">
    <property type="entry name" value="PgpA"/>
    <property type="match status" value="1"/>
</dbReference>
<dbReference type="Proteomes" id="UP000031971">
    <property type="component" value="Unassembled WGS sequence"/>
</dbReference>
<dbReference type="GO" id="GO:0008962">
    <property type="term" value="F:phosphatidylglycerophosphatase activity"/>
    <property type="evidence" value="ECO:0007669"/>
    <property type="project" value="UniProtKB-EC"/>
</dbReference>
<protein>
    <recommendedName>
        <fullName evidence="1">Phosphatidylglycerophosphatase A</fullName>
        <ecNumber evidence="1">3.1.3.27</ecNumber>
    </recommendedName>
    <alternativeName>
        <fullName evidence="1">Phosphatidylglycerolphosphate phosphatase A</fullName>
    </alternativeName>
</protein>
<comment type="subcellular location">
    <subcellularLocation>
        <location evidence="1">Cell inner membrane</location>
        <topology evidence="1">Multi-pass membrane protein</topology>
    </subcellularLocation>
</comment>
<comment type="catalytic activity">
    <reaction evidence="1">
        <text>a 1,2-diacyl-sn-glycero-3-phospho-(1'-sn-glycero-3'-phosphate) + H2O = a 1,2-diacyl-sn-glycero-3-phospho-(1'-sn-glycerol) + phosphate</text>
        <dbReference type="Rhea" id="RHEA:33751"/>
        <dbReference type="ChEBI" id="CHEBI:15377"/>
        <dbReference type="ChEBI" id="CHEBI:43474"/>
        <dbReference type="ChEBI" id="CHEBI:60110"/>
        <dbReference type="ChEBI" id="CHEBI:64716"/>
        <dbReference type="EC" id="3.1.3.27"/>
    </reaction>
</comment>
<comment type="pathway">
    <text evidence="1">Phospholipid metabolism; phosphatidylglycerol biosynthesis; phosphatidylglycerol from CDP-diacylglycerol: step 2/2.</text>
</comment>
<dbReference type="GO" id="GO:0046872">
    <property type="term" value="F:metal ion binding"/>
    <property type="evidence" value="ECO:0007669"/>
    <property type="project" value="UniProtKB-KW"/>
</dbReference>
<evidence type="ECO:0000256" key="1">
    <source>
        <dbReference type="PIRNR" id="PIRNR006162"/>
    </source>
</evidence>
<dbReference type="GO" id="GO:0009395">
    <property type="term" value="P:phospholipid catabolic process"/>
    <property type="evidence" value="ECO:0007669"/>
    <property type="project" value="UniProtKB-KW"/>
</dbReference>
<accession>A0A0C2V1L7</accession>
<organism evidence="4 5">
    <name type="scientific">Paramagnetospirillum magnetotacticum MS-1</name>
    <dbReference type="NCBI Taxonomy" id="272627"/>
    <lineage>
        <taxon>Bacteria</taxon>
        <taxon>Pseudomonadati</taxon>
        <taxon>Pseudomonadota</taxon>
        <taxon>Alphaproteobacteria</taxon>
        <taxon>Rhodospirillales</taxon>
        <taxon>Magnetospirillaceae</taxon>
        <taxon>Paramagnetospirillum</taxon>
    </lineage>
</organism>
<evidence type="ECO:0000313" key="4">
    <source>
        <dbReference type="EMBL" id="KIL98986.1"/>
    </source>
</evidence>
<feature type="domain" description="YutG/PgpA" evidence="3">
    <location>
        <begin position="17"/>
        <end position="155"/>
    </location>
</feature>
<proteinExistence type="predicted"/>
<dbReference type="AlphaFoldDB" id="A0A0C2V1L7"/>
<dbReference type="Pfam" id="PF04608">
    <property type="entry name" value="PgpA"/>
    <property type="match status" value="1"/>
</dbReference>
<dbReference type="GO" id="GO:0006655">
    <property type="term" value="P:phosphatidylglycerol biosynthetic process"/>
    <property type="evidence" value="ECO:0007669"/>
    <property type="project" value="UniProtKB-UniPathway"/>
</dbReference>
<dbReference type="EC" id="3.1.3.27" evidence="1"/>
<keyword evidence="1" id="KW-1208">Phospholipid metabolism</keyword>
<keyword evidence="1" id="KW-0442">Lipid degradation</keyword>